<evidence type="ECO:0000256" key="2">
    <source>
        <dbReference type="ARBA" id="ARBA00022679"/>
    </source>
</evidence>
<dbReference type="Proteomes" id="UP000184295">
    <property type="component" value="Unassembled WGS sequence"/>
</dbReference>
<dbReference type="GO" id="GO:0032259">
    <property type="term" value="P:methylation"/>
    <property type="evidence" value="ECO:0007669"/>
    <property type="project" value="UniProtKB-KW"/>
</dbReference>
<evidence type="ECO:0000256" key="3">
    <source>
        <dbReference type="ARBA" id="ARBA00022691"/>
    </source>
</evidence>
<evidence type="ECO:0000313" key="6">
    <source>
        <dbReference type="Proteomes" id="UP000184295"/>
    </source>
</evidence>
<evidence type="ECO:0000256" key="1">
    <source>
        <dbReference type="ARBA" id="ARBA00022603"/>
    </source>
</evidence>
<reference evidence="6" key="1">
    <citation type="submission" date="2016-11" db="EMBL/GenBank/DDBJ databases">
        <authorList>
            <person name="Varghese N."/>
            <person name="Submissions S."/>
        </authorList>
    </citation>
    <scope>NUCLEOTIDE SEQUENCE [LARGE SCALE GENOMIC DNA]</scope>
    <source>
        <strain evidence="6">DSM 19514</strain>
    </source>
</reference>
<protein>
    <submittedName>
        <fullName evidence="5">Tellurite resistance protein TehB</fullName>
    </submittedName>
</protein>
<name>A0A1M4UHU1_9ACTN</name>
<dbReference type="AlphaFoldDB" id="A0A1M4UHU1"/>
<evidence type="ECO:0000259" key="4">
    <source>
        <dbReference type="Pfam" id="PF13649"/>
    </source>
</evidence>
<evidence type="ECO:0000313" key="5">
    <source>
        <dbReference type="EMBL" id="SHE56133.1"/>
    </source>
</evidence>
<feature type="domain" description="Methyltransferase" evidence="4">
    <location>
        <begin position="44"/>
        <end position="135"/>
    </location>
</feature>
<dbReference type="EMBL" id="FQUL01000010">
    <property type="protein sequence ID" value="SHE56133.1"/>
    <property type="molecule type" value="Genomic_DNA"/>
</dbReference>
<accession>A0A1M4UHU1</accession>
<organism evidence="5 6">
    <name type="scientific">Ferrithrix thermotolerans DSM 19514</name>
    <dbReference type="NCBI Taxonomy" id="1121881"/>
    <lineage>
        <taxon>Bacteria</taxon>
        <taxon>Bacillati</taxon>
        <taxon>Actinomycetota</taxon>
        <taxon>Acidimicrobiia</taxon>
        <taxon>Acidimicrobiales</taxon>
        <taxon>Acidimicrobiaceae</taxon>
        <taxon>Ferrithrix</taxon>
    </lineage>
</organism>
<dbReference type="CDD" id="cd02440">
    <property type="entry name" value="AdoMet_MTases"/>
    <property type="match status" value="1"/>
</dbReference>
<dbReference type="SUPFAM" id="SSF53335">
    <property type="entry name" value="S-adenosyl-L-methionine-dependent methyltransferases"/>
    <property type="match status" value="1"/>
</dbReference>
<keyword evidence="3" id="KW-0949">S-adenosyl-L-methionine</keyword>
<gene>
    <name evidence="5" type="ORF">SAMN02745225_00978</name>
</gene>
<sequence>MEETSETLRDQWNRRYAESEHLWIHDPDPSLVELTKDLKPGRALDLGCGEGRNSVFLAESGWSVTAVDISDVALSRLSNAAKDRGLDITVVCTDLNLFLGESGEFDLVVLANIHPSSNERYQLYKSLKKAVSQGGYIFIIGHHIDSLGHVGPPDPDRLLTESEIEQSFSEFEILELKKVSDVADHGHNSPSLVALLRSK</sequence>
<keyword evidence="1" id="KW-0489">Methyltransferase</keyword>
<dbReference type="PANTHER" id="PTHR43464">
    <property type="entry name" value="METHYLTRANSFERASE"/>
    <property type="match status" value="1"/>
</dbReference>
<dbReference type="PANTHER" id="PTHR43464:SF19">
    <property type="entry name" value="UBIQUINONE BIOSYNTHESIS O-METHYLTRANSFERASE, MITOCHONDRIAL"/>
    <property type="match status" value="1"/>
</dbReference>
<dbReference type="Pfam" id="PF13649">
    <property type="entry name" value="Methyltransf_25"/>
    <property type="match status" value="1"/>
</dbReference>
<keyword evidence="6" id="KW-1185">Reference proteome</keyword>
<dbReference type="GO" id="GO:0008168">
    <property type="term" value="F:methyltransferase activity"/>
    <property type="evidence" value="ECO:0007669"/>
    <property type="project" value="UniProtKB-KW"/>
</dbReference>
<dbReference type="InterPro" id="IPR029063">
    <property type="entry name" value="SAM-dependent_MTases_sf"/>
</dbReference>
<dbReference type="OrthoDB" id="9786503at2"/>
<proteinExistence type="predicted"/>
<dbReference type="STRING" id="1121881.SAMN02745225_00978"/>
<dbReference type="InterPro" id="IPR041698">
    <property type="entry name" value="Methyltransf_25"/>
</dbReference>
<dbReference type="RefSeq" id="WP_072789402.1">
    <property type="nucleotide sequence ID" value="NZ_FQUL01000010.1"/>
</dbReference>
<dbReference type="Gene3D" id="3.40.50.150">
    <property type="entry name" value="Vaccinia Virus protein VP39"/>
    <property type="match status" value="1"/>
</dbReference>
<keyword evidence="2" id="KW-0808">Transferase</keyword>